<dbReference type="InterPro" id="IPR050351">
    <property type="entry name" value="BphY/WalK/GraS-like"/>
</dbReference>
<dbReference type="PROSITE" id="PS50109">
    <property type="entry name" value="HIS_KIN"/>
    <property type="match status" value="1"/>
</dbReference>
<evidence type="ECO:0000256" key="6">
    <source>
        <dbReference type="ARBA" id="ARBA00022840"/>
    </source>
</evidence>
<dbReference type="OrthoDB" id="1931120at2"/>
<proteinExistence type="predicted"/>
<evidence type="ECO:0000313" key="12">
    <source>
        <dbReference type="Proteomes" id="UP000240621"/>
    </source>
</evidence>
<dbReference type="PRINTS" id="PR00344">
    <property type="entry name" value="BCTRLSENSOR"/>
</dbReference>
<evidence type="ECO:0000313" key="11">
    <source>
        <dbReference type="EMBL" id="PSK84306.1"/>
    </source>
</evidence>
<feature type="domain" description="Histidine kinase" evidence="9">
    <location>
        <begin position="229"/>
        <end position="448"/>
    </location>
</feature>
<dbReference type="EMBL" id="PYGC01000002">
    <property type="protein sequence ID" value="PSK84306.1"/>
    <property type="molecule type" value="Genomic_DNA"/>
</dbReference>
<dbReference type="PANTHER" id="PTHR42878:SF7">
    <property type="entry name" value="SENSOR HISTIDINE KINASE GLRK"/>
    <property type="match status" value="1"/>
</dbReference>
<comment type="caution">
    <text evidence="11">The sequence shown here is derived from an EMBL/GenBank/DDBJ whole genome shotgun (WGS) entry which is preliminary data.</text>
</comment>
<keyword evidence="6" id="KW-0067">ATP-binding</keyword>
<dbReference type="Proteomes" id="UP000240621">
    <property type="component" value="Unassembled WGS sequence"/>
</dbReference>
<accession>A0A2P8CHA5</accession>
<dbReference type="Pfam" id="PF02518">
    <property type="entry name" value="HATPase_c"/>
    <property type="match status" value="1"/>
</dbReference>
<evidence type="ECO:0000259" key="9">
    <source>
        <dbReference type="PROSITE" id="PS50109"/>
    </source>
</evidence>
<keyword evidence="4" id="KW-0547">Nucleotide-binding</keyword>
<keyword evidence="3" id="KW-0808">Transferase</keyword>
<evidence type="ECO:0000256" key="5">
    <source>
        <dbReference type="ARBA" id="ARBA00022777"/>
    </source>
</evidence>
<dbReference type="GO" id="GO:0005524">
    <property type="term" value="F:ATP binding"/>
    <property type="evidence" value="ECO:0007669"/>
    <property type="project" value="UniProtKB-KW"/>
</dbReference>
<comment type="catalytic activity">
    <reaction evidence="1">
        <text>ATP + protein L-histidine = ADP + protein N-phospho-L-histidine.</text>
        <dbReference type="EC" id="2.7.13.3"/>
    </reaction>
</comment>
<evidence type="ECO:0000313" key="13">
    <source>
        <dbReference type="Proteomes" id="UP000396862"/>
    </source>
</evidence>
<reference evidence="10 13" key="2">
    <citation type="submission" date="2019-10" db="EMBL/GenBank/DDBJ databases">
        <title>Prolixibacter strains distinguished by the presence of nitrate reductase genes were adept at nitrate-dependent anaerobic corrosion of metallic iron and carbon steel.</title>
        <authorList>
            <person name="Iino T."/>
            <person name="Shono N."/>
            <person name="Ito K."/>
            <person name="Nakamura R."/>
            <person name="Sueoka K."/>
            <person name="Harayama S."/>
            <person name="Ohkuma M."/>
        </authorList>
    </citation>
    <scope>NUCLEOTIDE SEQUENCE [LARGE SCALE GENOMIC DNA]</scope>
    <source>
        <strain evidence="10 13">MIC1-1</strain>
    </source>
</reference>
<dbReference type="AlphaFoldDB" id="A0A2P8CHA5"/>
<dbReference type="EMBL" id="BLAU01000001">
    <property type="protein sequence ID" value="GET20481.1"/>
    <property type="molecule type" value="Genomic_DNA"/>
</dbReference>
<evidence type="ECO:0000256" key="2">
    <source>
        <dbReference type="ARBA" id="ARBA00012438"/>
    </source>
</evidence>
<dbReference type="Proteomes" id="UP000396862">
    <property type="component" value="Unassembled WGS sequence"/>
</dbReference>
<protein>
    <recommendedName>
        <fullName evidence="2">histidine kinase</fullName>
        <ecNumber evidence="2">2.7.13.3</ecNumber>
    </recommendedName>
</protein>
<keyword evidence="13" id="KW-1185">Reference proteome</keyword>
<gene>
    <name evidence="11" type="ORF">CLV93_10291</name>
    <name evidence="10" type="ORF">JCM18694_07270</name>
</gene>
<sequence length="448" mass="50576">MGFNRFNRRLAGFILVMGALAILAAFLWFAGGYLWSGIAAFVFLIVAGRLYHFLGKTNRDLSLFFEGMLNEDSSLNLEKGVAPPGFDELKESLLRLRSAIRKERVHNRFQEQFYAELIGHSGTGLLAYDEQGKVIIANPALLELLELHHLTSVKTLEHRVPEFYQKLQRLKPGKPLLYKFSVNGQVVVLQLRASEFIFGDKHYHLLALQNIKAELEEREVESWQKLFRIMSHEIMNSIAPITSLAQSIGRSLPEEVSEICTQSGIDIERIRNSAGAIEEQGDLMMSFVERYRKLYKIPEPALKPISIEDWLSRFRILYHQEMQQRNIHFNVNVSNGITEFTADDKLISQVVINLLKNAVEAVSEVEHAEINLSVQKGEQETRIVVADNGVGIPEEYADQVFVPFFTTRQGGSGIGLALSRQIVHRHSGTLSFHSIPGMGTTFTVVLPG</sequence>
<evidence type="ECO:0000256" key="4">
    <source>
        <dbReference type="ARBA" id="ARBA00022741"/>
    </source>
</evidence>
<dbReference type="Gene3D" id="3.30.565.10">
    <property type="entry name" value="Histidine kinase-like ATPase, C-terminal domain"/>
    <property type="match status" value="1"/>
</dbReference>
<dbReference type="GO" id="GO:0000156">
    <property type="term" value="F:phosphorelay response regulator activity"/>
    <property type="evidence" value="ECO:0007669"/>
    <property type="project" value="TreeGrafter"/>
</dbReference>
<evidence type="ECO:0000256" key="1">
    <source>
        <dbReference type="ARBA" id="ARBA00000085"/>
    </source>
</evidence>
<dbReference type="InterPro" id="IPR003594">
    <property type="entry name" value="HATPase_dom"/>
</dbReference>
<dbReference type="GO" id="GO:0004673">
    <property type="term" value="F:protein histidine kinase activity"/>
    <property type="evidence" value="ECO:0007669"/>
    <property type="project" value="UniProtKB-EC"/>
</dbReference>
<dbReference type="SUPFAM" id="SSF55874">
    <property type="entry name" value="ATPase domain of HSP90 chaperone/DNA topoisomerase II/histidine kinase"/>
    <property type="match status" value="1"/>
</dbReference>
<keyword evidence="7" id="KW-0902">Two-component regulatory system</keyword>
<keyword evidence="8" id="KW-0812">Transmembrane</keyword>
<dbReference type="RefSeq" id="WP_106540912.1">
    <property type="nucleotide sequence ID" value="NZ_BLAU01000001.1"/>
</dbReference>
<evidence type="ECO:0000256" key="7">
    <source>
        <dbReference type="ARBA" id="ARBA00023012"/>
    </source>
</evidence>
<organism evidence="11 12">
    <name type="scientific">Prolixibacter denitrificans</name>
    <dbReference type="NCBI Taxonomy" id="1541063"/>
    <lineage>
        <taxon>Bacteria</taxon>
        <taxon>Pseudomonadati</taxon>
        <taxon>Bacteroidota</taxon>
        <taxon>Bacteroidia</taxon>
        <taxon>Marinilabiliales</taxon>
        <taxon>Prolixibacteraceae</taxon>
        <taxon>Prolixibacter</taxon>
    </lineage>
</organism>
<dbReference type="InterPro" id="IPR036890">
    <property type="entry name" value="HATPase_C_sf"/>
</dbReference>
<dbReference type="InterPro" id="IPR004358">
    <property type="entry name" value="Sig_transdc_His_kin-like_C"/>
</dbReference>
<reference evidence="11 12" key="1">
    <citation type="submission" date="2018-03" db="EMBL/GenBank/DDBJ databases">
        <title>Genomic Encyclopedia of Archaeal and Bacterial Type Strains, Phase II (KMG-II): from individual species to whole genera.</title>
        <authorList>
            <person name="Goeker M."/>
        </authorList>
    </citation>
    <scope>NUCLEOTIDE SEQUENCE [LARGE SCALE GENOMIC DNA]</scope>
    <source>
        <strain evidence="11 12">DSM 27267</strain>
    </source>
</reference>
<evidence type="ECO:0000313" key="10">
    <source>
        <dbReference type="EMBL" id="GET20481.1"/>
    </source>
</evidence>
<keyword evidence="5 11" id="KW-0418">Kinase</keyword>
<feature type="transmembrane region" description="Helical" evidence="8">
    <location>
        <begin position="12"/>
        <end position="29"/>
    </location>
</feature>
<dbReference type="SMART" id="SM00387">
    <property type="entry name" value="HATPase_c"/>
    <property type="match status" value="1"/>
</dbReference>
<keyword evidence="8" id="KW-1133">Transmembrane helix</keyword>
<dbReference type="InterPro" id="IPR005467">
    <property type="entry name" value="His_kinase_dom"/>
</dbReference>
<dbReference type="GO" id="GO:0030295">
    <property type="term" value="F:protein kinase activator activity"/>
    <property type="evidence" value="ECO:0007669"/>
    <property type="project" value="TreeGrafter"/>
</dbReference>
<name>A0A2P8CHA5_9BACT</name>
<keyword evidence="8" id="KW-0472">Membrane</keyword>
<dbReference type="PANTHER" id="PTHR42878">
    <property type="entry name" value="TWO-COMPONENT HISTIDINE KINASE"/>
    <property type="match status" value="1"/>
</dbReference>
<dbReference type="GO" id="GO:0007234">
    <property type="term" value="P:osmosensory signaling via phosphorelay pathway"/>
    <property type="evidence" value="ECO:0007669"/>
    <property type="project" value="TreeGrafter"/>
</dbReference>
<dbReference type="EC" id="2.7.13.3" evidence="2"/>
<evidence type="ECO:0000256" key="8">
    <source>
        <dbReference type="SAM" id="Phobius"/>
    </source>
</evidence>
<evidence type="ECO:0000256" key="3">
    <source>
        <dbReference type="ARBA" id="ARBA00022679"/>
    </source>
</evidence>